<sequence>MPFQPDNLLLSLQTSLRNVRATFGEKSIQYREIKHMVDEYMAKLAMEGLSISSSEQQHLDEHMQTD</sequence>
<dbReference type="Proteomes" id="UP000016935">
    <property type="component" value="Unassembled WGS sequence"/>
</dbReference>
<evidence type="ECO:0000313" key="1">
    <source>
        <dbReference type="EMBL" id="EOA82261.1"/>
    </source>
</evidence>
<reference evidence="1 2" key="2">
    <citation type="journal article" date="2013" name="PLoS Genet.">
        <title>Comparative genome structure, secondary metabolite, and effector coding capacity across Cochliobolus pathogens.</title>
        <authorList>
            <person name="Condon B.J."/>
            <person name="Leng Y."/>
            <person name="Wu D."/>
            <person name="Bushley K.E."/>
            <person name="Ohm R.A."/>
            <person name="Otillar R."/>
            <person name="Martin J."/>
            <person name="Schackwitz W."/>
            <person name="Grimwood J."/>
            <person name="MohdZainudin N."/>
            <person name="Xue C."/>
            <person name="Wang R."/>
            <person name="Manning V.A."/>
            <person name="Dhillon B."/>
            <person name="Tu Z.J."/>
            <person name="Steffenson B.J."/>
            <person name="Salamov A."/>
            <person name="Sun H."/>
            <person name="Lowry S."/>
            <person name="LaButti K."/>
            <person name="Han J."/>
            <person name="Copeland A."/>
            <person name="Lindquist E."/>
            <person name="Barry K."/>
            <person name="Schmutz J."/>
            <person name="Baker S.E."/>
            <person name="Ciuffetti L.M."/>
            <person name="Grigoriev I.V."/>
            <person name="Zhong S."/>
            <person name="Turgeon B.G."/>
        </authorList>
    </citation>
    <scope>NUCLEOTIDE SEQUENCE [LARGE SCALE GENOMIC DNA]</scope>
    <source>
        <strain evidence="2">28A</strain>
    </source>
</reference>
<dbReference type="AlphaFoldDB" id="R0IAA4"/>
<dbReference type="GeneID" id="19396670"/>
<keyword evidence="2" id="KW-1185">Reference proteome</keyword>
<protein>
    <submittedName>
        <fullName evidence="1">Uncharacterized protein</fullName>
    </submittedName>
</protein>
<evidence type="ECO:0000313" key="2">
    <source>
        <dbReference type="Proteomes" id="UP000016935"/>
    </source>
</evidence>
<reference evidence="1 2" key="1">
    <citation type="journal article" date="2012" name="PLoS Pathog.">
        <title>Diverse lifestyles and strategies of plant pathogenesis encoded in the genomes of eighteen Dothideomycetes fungi.</title>
        <authorList>
            <person name="Ohm R.A."/>
            <person name="Feau N."/>
            <person name="Henrissat B."/>
            <person name="Schoch C.L."/>
            <person name="Horwitz B.A."/>
            <person name="Barry K.W."/>
            <person name="Condon B.J."/>
            <person name="Copeland A.C."/>
            <person name="Dhillon B."/>
            <person name="Glaser F."/>
            <person name="Hesse C.N."/>
            <person name="Kosti I."/>
            <person name="LaButti K."/>
            <person name="Lindquist E.A."/>
            <person name="Lucas S."/>
            <person name="Salamov A.A."/>
            <person name="Bradshaw R.E."/>
            <person name="Ciuffetti L."/>
            <person name="Hamelin R.C."/>
            <person name="Kema G.H.J."/>
            <person name="Lawrence C."/>
            <person name="Scott J.A."/>
            <person name="Spatafora J.W."/>
            <person name="Turgeon B.G."/>
            <person name="de Wit P.J.G.M."/>
            <person name="Zhong S."/>
            <person name="Goodwin S.B."/>
            <person name="Grigoriev I.V."/>
        </authorList>
    </citation>
    <scope>NUCLEOTIDE SEQUENCE [LARGE SCALE GENOMIC DNA]</scope>
    <source>
        <strain evidence="2">28A</strain>
    </source>
</reference>
<dbReference type="RefSeq" id="XP_008030519.1">
    <property type="nucleotide sequence ID" value="XM_008032328.1"/>
</dbReference>
<accession>R0IAA4</accession>
<gene>
    <name evidence="1" type="ORF">SETTUDRAFT_142349</name>
</gene>
<dbReference type="HOGENOM" id="CLU_2830815_0_0_1"/>
<proteinExistence type="predicted"/>
<dbReference type="EMBL" id="KB908855">
    <property type="protein sequence ID" value="EOA82261.1"/>
    <property type="molecule type" value="Genomic_DNA"/>
</dbReference>
<name>R0IAA4_EXST2</name>
<organism evidence="1 2">
    <name type="scientific">Exserohilum turcicum (strain 28A)</name>
    <name type="common">Northern leaf blight fungus</name>
    <name type="synonym">Setosphaeria turcica</name>
    <dbReference type="NCBI Taxonomy" id="671987"/>
    <lineage>
        <taxon>Eukaryota</taxon>
        <taxon>Fungi</taxon>
        <taxon>Dikarya</taxon>
        <taxon>Ascomycota</taxon>
        <taxon>Pezizomycotina</taxon>
        <taxon>Dothideomycetes</taxon>
        <taxon>Pleosporomycetidae</taxon>
        <taxon>Pleosporales</taxon>
        <taxon>Pleosporineae</taxon>
        <taxon>Pleosporaceae</taxon>
        <taxon>Exserohilum</taxon>
    </lineage>
</organism>
<dbReference type="OrthoDB" id="3833686at2759"/>